<accession>A0A9D2MUD4</accession>
<name>A0A9D2MUD4_9FIRM</name>
<evidence type="ECO:0000313" key="1">
    <source>
        <dbReference type="EMBL" id="HJB97778.1"/>
    </source>
</evidence>
<reference evidence="1" key="1">
    <citation type="journal article" date="2021" name="PeerJ">
        <title>Extensive microbial diversity within the chicken gut microbiome revealed by metagenomics and culture.</title>
        <authorList>
            <person name="Gilroy R."/>
            <person name="Ravi A."/>
            <person name="Getino M."/>
            <person name="Pursley I."/>
            <person name="Horton D.L."/>
            <person name="Alikhan N.F."/>
            <person name="Baker D."/>
            <person name="Gharbi K."/>
            <person name="Hall N."/>
            <person name="Watson M."/>
            <person name="Adriaenssens E.M."/>
            <person name="Foster-Nyarko E."/>
            <person name="Jarju S."/>
            <person name="Secka A."/>
            <person name="Antonio M."/>
            <person name="Oren A."/>
            <person name="Chaudhuri R.R."/>
            <person name="La Ragione R."/>
            <person name="Hildebrand F."/>
            <person name="Pallen M.J."/>
        </authorList>
    </citation>
    <scope>NUCLEOTIDE SEQUENCE</scope>
    <source>
        <strain evidence="1">CHK185-1770</strain>
    </source>
</reference>
<gene>
    <name evidence="1" type="ORF">H9710_04275</name>
</gene>
<dbReference type="EMBL" id="DWXG01000035">
    <property type="protein sequence ID" value="HJB97778.1"/>
    <property type="molecule type" value="Genomic_DNA"/>
</dbReference>
<evidence type="ECO:0000313" key="2">
    <source>
        <dbReference type="Proteomes" id="UP000826793"/>
    </source>
</evidence>
<dbReference type="Proteomes" id="UP000826793">
    <property type="component" value="Unassembled WGS sequence"/>
</dbReference>
<sequence>MKEVIRMTLTRREHGVLLHALNELRNHMIEQSMPTEGVDAVFLKVIDASEKRPGRKHEAR</sequence>
<proteinExistence type="predicted"/>
<dbReference type="AlphaFoldDB" id="A0A9D2MUD4"/>
<comment type="caution">
    <text evidence="1">The sequence shown here is derived from an EMBL/GenBank/DDBJ whole genome shotgun (WGS) entry which is preliminary data.</text>
</comment>
<protein>
    <submittedName>
        <fullName evidence="1">Uncharacterized protein</fullName>
    </submittedName>
</protein>
<organism evidence="1 2">
    <name type="scientific">Candidatus Acutalibacter pullicola</name>
    <dbReference type="NCBI Taxonomy" id="2838417"/>
    <lineage>
        <taxon>Bacteria</taxon>
        <taxon>Bacillati</taxon>
        <taxon>Bacillota</taxon>
        <taxon>Clostridia</taxon>
        <taxon>Eubacteriales</taxon>
        <taxon>Acutalibacteraceae</taxon>
        <taxon>Acutalibacter</taxon>
    </lineage>
</organism>
<reference evidence="1" key="2">
    <citation type="submission" date="2021-04" db="EMBL/GenBank/DDBJ databases">
        <authorList>
            <person name="Gilroy R."/>
        </authorList>
    </citation>
    <scope>NUCLEOTIDE SEQUENCE</scope>
    <source>
        <strain evidence="1">CHK185-1770</strain>
    </source>
</reference>